<protein>
    <submittedName>
        <fullName evidence="1">Uncharacterized protein</fullName>
    </submittedName>
</protein>
<reference evidence="1 2" key="1">
    <citation type="journal article" date="2019" name="Genome Biol. Evol.">
        <title>Insights into the evolution of the New World diploid cottons (Gossypium, subgenus Houzingenia) based on genome sequencing.</title>
        <authorList>
            <person name="Grover C.E."/>
            <person name="Arick M.A. 2nd"/>
            <person name="Thrash A."/>
            <person name="Conover J.L."/>
            <person name="Sanders W.S."/>
            <person name="Peterson D.G."/>
            <person name="Frelichowski J.E."/>
            <person name="Scheffler J.A."/>
            <person name="Scheffler B.E."/>
            <person name="Wendel J.F."/>
        </authorList>
    </citation>
    <scope>NUCLEOTIDE SEQUENCE [LARGE SCALE GENOMIC DNA]</scope>
    <source>
        <strain evidence="1">157</strain>
        <tissue evidence="1">Leaf</tissue>
    </source>
</reference>
<dbReference type="EMBL" id="JABEZX010353289">
    <property type="protein sequence ID" value="MBA0577084.1"/>
    <property type="molecule type" value="Genomic_DNA"/>
</dbReference>
<accession>A0A7J8NJT1</accession>
<gene>
    <name evidence="1" type="ORF">Golob_024838</name>
</gene>
<organism evidence="1 2">
    <name type="scientific">Gossypium lobatum</name>
    <dbReference type="NCBI Taxonomy" id="34289"/>
    <lineage>
        <taxon>Eukaryota</taxon>
        <taxon>Viridiplantae</taxon>
        <taxon>Streptophyta</taxon>
        <taxon>Embryophyta</taxon>
        <taxon>Tracheophyta</taxon>
        <taxon>Spermatophyta</taxon>
        <taxon>Magnoliopsida</taxon>
        <taxon>eudicotyledons</taxon>
        <taxon>Gunneridae</taxon>
        <taxon>Pentapetalae</taxon>
        <taxon>rosids</taxon>
        <taxon>malvids</taxon>
        <taxon>Malvales</taxon>
        <taxon>Malvaceae</taxon>
        <taxon>Malvoideae</taxon>
        <taxon>Gossypium</taxon>
    </lineage>
</organism>
<evidence type="ECO:0000313" key="1">
    <source>
        <dbReference type="EMBL" id="MBA0577084.1"/>
    </source>
</evidence>
<comment type="caution">
    <text evidence="1">The sequence shown here is derived from an EMBL/GenBank/DDBJ whole genome shotgun (WGS) entry which is preliminary data.</text>
</comment>
<evidence type="ECO:0000313" key="2">
    <source>
        <dbReference type="Proteomes" id="UP000593572"/>
    </source>
</evidence>
<proteinExistence type="predicted"/>
<dbReference type="Proteomes" id="UP000593572">
    <property type="component" value="Unassembled WGS sequence"/>
</dbReference>
<keyword evidence="2" id="KW-1185">Reference proteome</keyword>
<dbReference type="AlphaFoldDB" id="A0A7J8NJT1"/>
<sequence length="78" mass="9137">MSKEEFEQRWARKSLREMLSTVEKRVGILEESMEDTKELNNVLGGSIEDLREQSRDFVTMCLTSQRNSVQELLDSQKI</sequence>
<name>A0A7J8NJT1_9ROSI</name>